<dbReference type="Proteomes" id="UP000324800">
    <property type="component" value="Unassembled WGS sequence"/>
</dbReference>
<dbReference type="GO" id="GO:0031514">
    <property type="term" value="C:motile cilium"/>
    <property type="evidence" value="ECO:0007669"/>
    <property type="project" value="UniProtKB-SubCell"/>
</dbReference>
<dbReference type="Pfam" id="PF02197">
    <property type="entry name" value="RIIa"/>
    <property type="match status" value="1"/>
</dbReference>
<evidence type="ECO:0000256" key="3">
    <source>
        <dbReference type="ARBA" id="ARBA00023273"/>
    </source>
</evidence>
<keyword evidence="6" id="KW-0418">Kinase</keyword>
<proteinExistence type="inferred from homology"/>
<dbReference type="PANTHER" id="PTHR14952:SF9">
    <property type="entry name" value="EF-HAND DOMAIN-CONTAINING PROTEIN"/>
    <property type="match status" value="1"/>
</dbReference>
<keyword evidence="2" id="KW-0969">Cilium</keyword>
<dbReference type="EMBL" id="SNRW01000235">
    <property type="protein sequence ID" value="KAA6402437.1"/>
    <property type="molecule type" value="Genomic_DNA"/>
</dbReference>
<dbReference type="CDD" id="cd22985">
    <property type="entry name" value="DD_CrRSP11-like"/>
    <property type="match status" value="1"/>
</dbReference>
<sequence length="221" mass="25015">MNIQTERIFCAEQIQVPLELPEILKAFTKECIRAQPENLVEFAANYFAQMAENVAGEGNLAIEQFTSLRRKACISLNYPFFLIFEEIDNTNIYSLPRQTVTETAMAVGFGDPTIEGIFNLGKFDDPIDWREFLVLAISLAAENLLAAFEFIFMTFATQEDPSLDTQQFLQYASYLTTRDPSKPPDFIEQMRNALQTENGGAFSTKITFEDFAGLAIAEKLR</sequence>
<keyword evidence="6" id="KW-0808">Transferase</keyword>
<comment type="similarity">
    <text evidence="4">Belongs to the ropporin family.</text>
</comment>
<protein>
    <submittedName>
        <fullName evidence="6">Putative uridylate kinase</fullName>
    </submittedName>
</protein>
<dbReference type="Gene3D" id="1.20.890.10">
    <property type="entry name" value="cAMP-dependent protein kinase regulatory subunit, dimerization-anchoring domain"/>
    <property type="match status" value="1"/>
</dbReference>
<evidence type="ECO:0000313" key="7">
    <source>
        <dbReference type="Proteomes" id="UP000324800"/>
    </source>
</evidence>
<evidence type="ECO:0000256" key="4">
    <source>
        <dbReference type="ARBA" id="ARBA00035651"/>
    </source>
</evidence>
<gene>
    <name evidence="6" type="ORF">EZS28_002032</name>
</gene>
<feature type="domain" description="RIIa" evidence="5">
    <location>
        <begin position="18"/>
        <end position="55"/>
    </location>
</feature>
<comment type="subcellular location">
    <subcellularLocation>
        <location evidence="1">Cell projection</location>
        <location evidence="1">Cilium</location>
        <location evidence="1">Flagellum</location>
    </subcellularLocation>
</comment>
<dbReference type="InterPro" id="IPR003117">
    <property type="entry name" value="cAMP_dep_PK_reg_su_I/II_a/b"/>
</dbReference>
<accession>A0A5J4X592</accession>
<dbReference type="SUPFAM" id="SSF47391">
    <property type="entry name" value="Dimerization-anchoring domain of cAMP-dependent PK regulatory subunit"/>
    <property type="match status" value="1"/>
</dbReference>
<dbReference type="SMART" id="SM00394">
    <property type="entry name" value="RIIa"/>
    <property type="match status" value="1"/>
</dbReference>
<reference evidence="6 7" key="1">
    <citation type="submission" date="2019-03" db="EMBL/GenBank/DDBJ databases">
        <title>Single cell metagenomics reveals metabolic interactions within the superorganism composed of flagellate Streblomastix strix and complex community of Bacteroidetes bacteria on its surface.</title>
        <authorList>
            <person name="Treitli S.C."/>
            <person name="Kolisko M."/>
            <person name="Husnik F."/>
            <person name="Keeling P."/>
            <person name="Hampl V."/>
        </authorList>
    </citation>
    <scope>NUCLEOTIDE SEQUENCE [LARGE SCALE GENOMIC DNA]</scope>
    <source>
        <strain evidence="6">ST1C</strain>
    </source>
</reference>
<evidence type="ECO:0000256" key="1">
    <source>
        <dbReference type="ARBA" id="ARBA00004230"/>
    </source>
</evidence>
<organism evidence="6 7">
    <name type="scientific">Streblomastix strix</name>
    <dbReference type="NCBI Taxonomy" id="222440"/>
    <lineage>
        <taxon>Eukaryota</taxon>
        <taxon>Metamonada</taxon>
        <taxon>Preaxostyla</taxon>
        <taxon>Oxymonadida</taxon>
        <taxon>Streblomastigidae</taxon>
        <taxon>Streblomastix</taxon>
    </lineage>
</organism>
<comment type="caution">
    <text evidence="6">The sequence shown here is derived from an EMBL/GenBank/DDBJ whole genome shotgun (WGS) entry which is preliminary data.</text>
</comment>
<dbReference type="AlphaFoldDB" id="A0A5J4X592"/>
<evidence type="ECO:0000313" key="6">
    <source>
        <dbReference type="EMBL" id="KAA6402437.1"/>
    </source>
</evidence>
<name>A0A5J4X592_9EUKA</name>
<evidence type="ECO:0000256" key="2">
    <source>
        <dbReference type="ARBA" id="ARBA00022846"/>
    </source>
</evidence>
<dbReference type="GO" id="GO:0016301">
    <property type="term" value="F:kinase activity"/>
    <property type="evidence" value="ECO:0007669"/>
    <property type="project" value="UniProtKB-KW"/>
</dbReference>
<keyword evidence="2" id="KW-0282">Flagellum</keyword>
<dbReference type="SUPFAM" id="SSF47473">
    <property type="entry name" value="EF-hand"/>
    <property type="match status" value="1"/>
</dbReference>
<evidence type="ECO:0000259" key="5">
    <source>
        <dbReference type="SMART" id="SM00394"/>
    </source>
</evidence>
<keyword evidence="3" id="KW-0966">Cell projection</keyword>
<dbReference type="InterPro" id="IPR011992">
    <property type="entry name" value="EF-hand-dom_pair"/>
</dbReference>
<dbReference type="PANTHER" id="PTHR14952">
    <property type="entry name" value="ROPPORIN-1-LIKE PROTEIN"/>
    <property type="match status" value="1"/>
</dbReference>
<dbReference type="OrthoDB" id="10067602at2759"/>